<keyword evidence="3" id="KW-0731">Sigma factor</keyword>
<dbReference type="Pfam" id="PF04542">
    <property type="entry name" value="Sigma70_r2"/>
    <property type="match status" value="1"/>
</dbReference>
<dbReference type="PROSITE" id="PS00715">
    <property type="entry name" value="SIGMA70_1"/>
    <property type="match status" value="1"/>
</dbReference>
<dbReference type="RefSeq" id="WP_050725360.1">
    <property type="nucleotide sequence ID" value="NZ_CP012332.1"/>
</dbReference>
<dbReference type="InterPro" id="IPR050813">
    <property type="entry name" value="Sigma-70_Factor"/>
</dbReference>
<dbReference type="PRINTS" id="PR00046">
    <property type="entry name" value="SIGMA70FCT"/>
</dbReference>
<dbReference type="PANTHER" id="PTHR30376:SF3">
    <property type="entry name" value="RNA POLYMERASE SIGMA FACTOR RPOH"/>
    <property type="match status" value="1"/>
</dbReference>
<evidence type="ECO:0000313" key="7">
    <source>
        <dbReference type="EMBL" id="AKU90982.1"/>
    </source>
</evidence>
<gene>
    <name evidence="7" type="ORF">AKJ08_1369</name>
</gene>
<dbReference type="KEGG" id="vin:AKJ08_1369"/>
<evidence type="ECO:0000256" key="4">
    <source>
        <dbReference type="ARBA" id="ARBA00023125"/>
    </source>
</evidence>
<dbReference type="STRING" id="1391653.AKJ08_1369"/>
<protein>
    <submittedName>
        <fullName evidence="7">RNA polymerase sigma factor SigB</fullName>
    </submittedName>
</protein>
<sequence length="235" mass="27213">MVKSEFEELQRYLRALPRYQALSREEERDLALLARKGNSRARDELIKRNLPFVVAVAKRSMGRGARLDDLVQEGNIGLMRAVEKFDTHKGTRFSTYAIWWIRAYIQKYLKEVHSSVRGGEDGKRRGLRDISLDVAVDEEGEITGLDRLPDEGPAPDDSYFAAESSDLVRSRLERYRKRIGPLGWDILEERLSSDTPQTLEQIGKRWGLSRERVRQVELQTRTFLRRALEDLHEAA</sequence>
<evidence type="ECO:0000313" key="8">
    <source>
        <dbReference type="Proteomes" id="UP000055590"/>
    </source>
</evidence>
<evidence type="ECO:0000256" key="1">
    <source>
        <dbReference type="ARBA" id="ARBA00007788"/>
    </source>
</evidence>
<dbReference type="OrthoDB" id="9809557at2"/>
<dbReference type="InterPro" id="IPR013324">
    <property type="entry name" value="RNA_pol_sigma_r3/r4-like"/>
</dbReference>
<dbReference type="InterPro" id="IPR013325">
    <property type="entry name" value="RNA_pol_sigma_r2"/>
</dbReference>
<dbReference type="InterPro" id="IPR007627">
    <property type="entry name" value="RNA_pol_sigma70_r2"/>
</dbReference>
<dbReference type="GO" id="GO:0003677">
    <property type="term" value="F:DNA binding"/>
    <property type="evidence" value="ECO:0007669"/>
    <property type="project" value="UniProtKB-KW"/>
</dbReference>
<dbReference type="GO" id="GO:0016987">
    <property type="term" value="F:sigma factor activity"/>
    <property type="evidence" value="ECO:0007669"/>
    <property type="project" value="UniProtKB-KW"/>
</dbReference>
<evidence type="ECO:0000256" key="3">
    <source>
        <dbReference type="ARBA" id="ARBA00023082"/>
    </source>
</evidence>
<keyword evidence="2" id="KW-0805">Transcription regulation</keyword>
<organism evidence="7 8">
    <name type="scientific">Vulgatibacter incomptus</name>
    <dbReference type="NCBI Taxonomy" id="1391653"/>
    <lineage>
        <taxon>Bacteria</taxon>
        <taxon>Pseudomonadati</taxon>
        <taxon>Myxococcota</taxon>
        <taxon>Myxococcia</taxon>
        <taxon>Myxococcales</taxon>
        <taxon>Cystobacterineae</taxon>
        <taxon>Vulgatibacteraceae</taxon>
        <taxon>Vulgatibacter</taxon>
    </lineage>
</organism>
<reference evidence="7 8" key="1">
    <citation type="submission" date="2015-08" db="EMBL/GenBank/DDBJ databases">
        <authorList>
            <person name="Babu N.S."/>
            <person name="Beckwith C.J."/>
            <person name="Beseler K.G."/>
            <person name="Brison A."/>
            <person name="Carone J.V."/>
            <person name="Caskin T.P."/>
            <person name="Diamond M."/>
            <person name="Durham M.E."/>
            <person name="Foxe J.M."/>
            <person name="Go M."/>
            <person name="Henderson B.A."/>
            <person name="Jones I.B."/>
            <person name="McGettigan J.A."/>
            <person name="Micheletti S.J."/>
            <person name="Nasrallah M.E."/>
            <person name="Ortiz D."/>
            <person name="Piller C.R."/>
            <person name="Privatt S.R."/>
            <person name="Schneider S.L."/>
            <person name="Sharp S."/>
            <person name="Smith T.C."/>
            <person name="Stanton J.D."/>
            <person name="Ullery H.E."/>
            <person name="Wilson R.J."/>
            <person name="Serrano M.G."/>
            <person name="Buck G."/>
            <person name="Lee V."/>
            <person name="Wang Y."/>
            <person name="Carvalho R."/>
            <person name="Voegtly L."/>
            <person name="Shi R."/>
            <person name="Duckworth R."/>
            <person name="Johnson A."/>
            <person name="Loviza R."/>
            <person name="Walstead R."/>
            <person name="Shah Z."/>
            <person name="Kiflezghi M."/>
            <person name="Wade K."/>
            <person name="Ball S.L."/>
            <person name="Bradley K.W."/>
            <person name="Asai D.J."/>
            <person name="Bowman C.A."/>
            <person name="Russell D.A."/>
            <person name="Pope W.H."/>
            <person name="Jacobs-Sera D."/>
            <person name="Hendrix R.W."/>
            <person name="Hatfull G.F."/>
        </authorList>
    </citation>
    <scope>NUCLEOTIDE SEQUENCE [LARGE SCALE GENOMIC DNA]</scope>
    <source>
        <strain evidence="7 8">DSM 27710</strain>
    </source>
</reference>
<keyword evidence="4" id="KW-0238">DNA-binding</keyword>
<dbReference type="SUPFAM" id="SSF88946">
    <property type="entry name" value="Sigma2 domain of RNA polymerase sigma factors"/>
    <property type="match status" value="1"/>
</dbReference>
<dbReference type="InterPro" id="IPR000943">
    <property type="entry name" value="RNA_pol_sigma70"/>
</dbReference>
<dbReference type="NCBIfam" id="TIGR02937">
    <property type="entry name" value="sigma70-ECF"/>
    <property type="match status" value="1"/>
</dbReference>
<dbReference type="GO" id="GO:0006352">
    <property type="term" value="P:DNA-templated transcription initiation"/>
    <property type="evidence" value="ECO:0007669"/>
    <property type="project" value="InterPro"/>
</dbReference>
<proteinExistence type="inferred from homology"/>
<dbReference type="AlphaFoldDB" id="A0A0K1PBV6"/>
<dbReference type="SUPFAM" id="SSF88659">
    <property type="entry name" value="Sigma3 and sigma4 domains of RNA polymerase sigma factors"/>
    <property type="match status" value="1"/>
</dbReference>
<dbReference type="Gene3D" id="1.10.601.10">
    <property type="entry name" value="RNA Polymerase Primary Sigma Factor"/>
    <property type="match status" value="1"/>
</dbReference>
<dbReference type="Proteomes" id="UP000055590">
    <property type="component" value="Chromosome"/>
</dbReference>
<dbReference type="PATRIC" id="fig|1391653.3.peg.1438"/>
<dbReference type="InterPro" id="IPR007630">
    <property type="entry name" value="RNA_pol_sigma70_r4"/>
</dbReference>
<dbReference type="InterPro" id="IPR014284">
    <property type="entry name" value="RNA_pol_sigma-70_dom"/>
</dbReference>
<dbReference type="Pfam" id="PF04545">
    <property type="entry name" value="Sigma70_r4"/>
    <property type="match status" value="1"/>
</dbReference>
<evidence type="ECO:0000256" key="5">
    <source>
        <dbReference type="ARBA" id="ARBA00023163"/>
    </source>
</evidence>
<keyword evidence="8" id="KW-1185">Reference proteome</keyword>
<dbReference type="Gene3D" id="1.10.10.10">
    <property type="entry name" value="Winged helix-like DNA-binding domain superfamily/Winged helix DNA-binding domain"/>
    <property type="match status" value="1"/>
</dbReference>
<comment type="similarity">
    <text evidence="1">Belongs to the sigma-70 factor family.</text>
</comment>
<evidence type="ECO:0000259" key="6">
    <source>
        <dbReference type="PROSITE" id="PS00715"/>
    </source>
</evidence>
<dbReference type="PANTHER" id="PTHR30376">
    <property type="entry name" value="SIGMA FACTOR RPOH HEAT SHOCK RELATED"/>
    <property type="match status" value="1"/>
</dbReference>
<dbReference type="InterPro" id="IPR036388">
    <property type="entry name" value="WH-like_DNA-bd_sf"/>
</dbReference>
<keyword evidence="5" id="KW-0804">Transcription</keyword>
<dbReference type="EMBL" id="CP012332">
    <property type="protein sequence ID" value="AKU90982.1"/>
    <property type="molecule type" value="Genomic_DNA"/>
</dbReference>
<name>A0A0K1PBV6_9BACT</name>
<accession>A0A0K1PBV6</accession>
<feature type="domain" description="RNA polymerase sigma-70" evidence="6">
    <location>
        <begin position="69"/>
        <end position="82"/>
    </location>
</feature>
<evidence type="ECO:0000256" key="2">
    <source>
        <dbReference type="ARBA" id="ARBA00023015"/>
    </source>
</evidence>